<keyword evidence="4 6" id="KW-0501">Molybdenum cofactor biosynthesis</keyword>
<dbReference type="CDD" id="cd01420">
    <property type="entry name" value="MoaC_PE"/>
    <property type="match status" value="1"/>
</dbReference>
<evidence type="ECO:0000313" key="8">
    <source>
        <dbReference type="EMBL" id="SHJ63264.1"/>
    </source>
</evidence>
<dbReference type="GO" id="GO:0006777">
    <property type="term" value="P:Mo-molybdopterin cofactor biosynthetic process"/>
    <property type="evidence" value="ECO:0007669"/>
    <property type="project" value="UniProtKB-UniRule"/>
</dbReference>
<comment type="catalytic activity">
    <reaction evidence="1 6">
        <text>(8S)-3',8-cyclo-7,8-dihydroguanosine 5'-triphosphate = cyclic pyranopterin phosphate + diphosphate</text>
        <dbReference type="Rhea" id="RHEA:49580"/>
        <dbReference type="ChEBI" id="CHEBI:33019"/>
        <dbReference type="ChEBI" id="CHEBI:59648"/>
        <dbReference type="ChEBI" id="CHEBI:131766"/>
        <dbReference type="EC" id="4.6.1.17"/>
    </reaction>
</comment>
<dbReference type="EC" id="4.6.1.17" evidence="3 6"/>
<evidence type="ECO:0000313" key="9">
    <source>
        <dbReference type="Proteomes" id="UP000184465"/>
    </source>
</evidence>
<dbReference type="InterPro" id="IPR047594">
    <property type="entry name" value="MoaC_bact/euk"/>
</dbReference>
<dbReference type="GO" id="GO:0061799">
    <property type="term" value="F:cyclic pyranopterin monophosphate synthase activity"/>
    <property type="evidence" value="ECO:0007669"/>
    <property type="project" value="UniProtKB-UniRule"/>
</dbReference>
<dbReference type="EMBL" id="FRAG01000004">
    <property type="protein sequence ID" value="SHJ63264.1"/>
    <property type="molecule type" value="Genomic_DNA"/>
</dbReference>
<comment type="function">
    <text evidence="6">Catalyzes the conversion of (8S)-3',8-cyclo-7,8-dihydroguanosine 5'-triphosphate to cyclic pyranopterin monophosphate (cPMP).</text>
</comment>
<name>A0A1M6KWI5_PARC5</name>
<protein>
    <recommendedName>
        <fullName evidence="3 6">Cyclic pyranopterin monophosphate synthase</fullName>
        <ecNumber evidence="3 6">4.6.1.17</ecNumber>
    </recommendedName>
    <alternativeName>
        <fullName evidence="6">Molybdenum cofactor biosynthesis protein C</fullName>
    </alternativeName>
</protein>
<dbReference type="InterPro" id="IPR036522">
    <property type="entry name" value="MoaC_sf"/>
</dbReference>
<reference evidence="8 9" key="1">
    <citation type="submission" date="2016-11" db="EMBL/GenBank/DDBJ databases">
        <authorList>
            <person name="Jaros S."/>
            <person name="Januszkiewicz K."/>
            <person name="Wedrychowicz H."/>
        </authorList>
    </citation>
    <scope>NUCLEOTIDE SEQUENCE [LARGE SCALE GENOMIC DNA]</scope>
    <source>
        <strain evidence="8 9">DSM 15212</strain>
    </source>
</reference>
<dbReference type="SUPFAM" id="SSF55040">
    <property type="entry name" value="Molybdenum cofactor biosynthesis protein C, MoaC"/>
    <property type="match status" value="1"/>
</dbReference>
<dbReference type="PANTHER" id="PTHR22960:SF29">
    <property type="entry name" value="CYCLIC PYRANOPTERIN MONOPHOSPHATE SYNTHASE"/>
    <property type="match status" value="1"/>
</dbReference>
<evidence type="ECO:0000256" key="5">
    <source>
        <dbReference type="ARBA" id="ARBA00023239"/>
    </source>
</evidence>
<feature type="active site" evidence="6">
    <location>
        <position position="127"/>
    </location>
</feature>
<proteinExistence type="inferred from homology"/>
<dbReference type="STRING" id="1121301.SAMN02745912_00575"/>
<dbReference type="AlphaFoldDB" id="A0A1M6KWI5"/>
<comment type="similarity">
    <text evidence="6">Belongs to the MoaC family.</text>
</comment>
<dbReference type="InterPro" id="IPR023045">
    <property type="entry name" value="MoaC"/>
</dbReference>
<dbReference type="NCBIfam" id="TIGR00581">
    <property type="entry name" value="moaC"/>
    <property type="match status" value="1"/>
</dbReference>
<dbReference type="InterPro" id="IPR050105">
    <property type="entry name" value="MoCo_biosynth_MoaA/MoaC"/>
</dbReference>
<feature type="domain" description="Molybdopterin cofactor biosynthesis C (MoaC)" evidence="7">
    <location>
        <begin position="14"/>
        <end position="149"/>
    </location>
</feature>
<gene>
    <name evidence="6" type="primary">moaC</name>
    <name evidence="8" type="ORF">SAMN02745912_00575</name>
</gene>
<evidence type="ECO:0000256" key="3">
    <source>
        <dbReference type="ARBA" id="ARBA00012575"/>
    </source>
</evidence>
<feature type="binding site" evidence="6">
    <location>
        <begin position="74"/>
        <end position="76"/>
    </location>
    <ligand>
        <name>substrate</name>
    </ligand>
</feature>
<dbReference type="OrthoDB" id="9794429at2"/>
<comment type="pathway">
    <text evidence="2 6">Cofactor biosynthesis; molybdopterin biosynthesis.</text>
</comment>
<evidence type="ECO:0000259" key="7">
    <source>
        <dbReference type="Pfam" id="PF01967"/>
    </source>
</evidence>
<dbReference type="Pfam" id="PF01967">
    <property type="entry name" value="MoaC"/>
    <property type="match status" value="1"/>
</dbReference>
<sequence length="160" mass="17521">MEFTHFNESGKAKMVEVGDKDNTKRVAIAKGTIKMSSKTLKMITKGKMKKGDVLSVAQVAGIMGSKKTSEIIPMCHNIFITGADIKFQIDEENDAVHIEAEVKTIGKTGVEMEALSAVTITALTIYDMCKAVDKDMFIENIRLVKKTGGKSGDYIRKGEK</sequence>
<dbReference type="Proteomes" id="UP000184465">
    <property type="component" value="Unassembled WGS sequence"/>
</dbReference>
<organism evidence="8 9">
    <name type="scientific">Paramaledivibacter caminithermalis (strain DSM 15212 / CIP 107654 / DViRD3)</name>
    <name type="common">Clostridium caminithermale</name>
    <dbReference type="NCBI Taxonomy" id="1121301"/>
    <lineage>
        <taxon>Bacteria</taxon>
        <taxon>Bacillati</taxon>
        <taxon>Bacillota</taxon>
        <taxon>Clostridia</taxon>
        <taxon>Peptostreptococcales</taxon>
        <taxon>Caminicellaceae</taxon>
        <taxon>Paramaledivibacter</taxon>
    </lineage>
</organism>
<evidence type="ECO:0000256" key="1">
    <source>
        <dbReference type="ARBA" id="ARBA00001637"/>
    </source>
</evidence>
<dbReference type="Gene3D" id="3.30.70.640">
    <property type="entry name" value="Molybdopterin cofactor biosynthesis C (MoaC) domain"/>
    <property type="match status" value="1"/>
</dbReference>
<accession>A0A1M6KWI5</accession>
<evidence type="ECO:0000256" key="6">
    <source>
        <dbReference type="HAMAP-Rule" id="MF_01224"/>
    </source>
</evidence>
<feature type="binding site" evidence="6">
    <location>
        <begin position="112"/>
        <end position="113"/>
    </location>
    <ligand>
        <name>substrate</name>
    </ligand>
</feature>
<dbReference type="PANTHER" id="PTHR22960">
    <property type="entry name" value="MOLYBDOPTERIN COFACTOR SYNTHESIS PROTEIN A"/>
    <property type="match status" value="1"/>
</dbReference>
<dbReference type="HAMAP" id="MF_01224_B">
    <property type="entry name" value="MoaC_B"/>
    <property type="match status" value="1"/>
</dbReference>
<keyword evidence="9" id="KW-1185">Reference proteome</keyword>
<keyword evidence="5 6" id="KW-0456">Lyase</keyword>
<dbReference type="RefSeq" id="WP_073146865.1">
    <property type="nucleotide sequence ID" value="NZ_FRAG01000004.1"/>
</dbReference>
<dbReference type="PROSITE" id="PS50890">
    <property type="entry name" value="PUA"/>
    <property type="match status" value="1"/>
</dbReference>
<comment type="subunit">
    <text evidence="6">Homohexamer; trimer of dimers.</text>
</comment>
<dbReference type="UniPathway" id="UPA00344"/>
<evidence type="ECO:0000256" key="4">
    <source>
        <dbReference type="ARBA" id="ARBA00023150"/>
    </source>
</evidence>
<evidence type="ECO:0000256" key="2">
    <source>
        <dbReference type="ARBA" id="ARBA00005046"/>
    </source>
</evidence>
<dbReference type="InterPro" id="IPR002820">
    <property type="entry name" value="Mopterin_CF_biosynth-C_dom"/>
</dbReference>
<dbReference type="NCBIfam" id="NF006870">
    <property type="entry name" value="PRK09364.1"/>
    <property type="match status" value="1"/>
</dbReference>